<dbReference type="InterPro" id="IPR021899">
    <property type="entry name" value="DUF3511"/>
</dbReference>
<dbReference type="Proteomes" id="UP000032141">
    <property type="component" value="Chromosome C1"/>
</dbReference>
<dbReference type="AlphaFoldDB" id="A0A0D3ADT9"/>
<evidence type="ECO:0000256" key="1">
    <source>
        <dbReference type="SAM" id="MobiDB-lite"/>
    </source>
</evidence>
<feature type="region of interest" description="Disordered" evidence="1">
    <location>
        <begin position="41"/>
        <end position="62"/>
    </location>
</feature>
<dbReference type="PANTHER" id="PTHR33193:SF70">
    <property type="entry name" value="DUF3511 DOMAIN-CONTAINING PROTEIN"/>
    <property type="match status" value="1"/>
</dbReference>
<proteinExistence type="predicted"/>
<organism evidence="2 3">
    <name type="scientific">Brassica oleracea var. oleracea</name>
    <dbReference type="NCBI Taxonomy" id="109376"/>
    <lineage>
        <taxon>Eukaryota</taxon>
        <taxon>Viridiplantae</taxon>
        <taxon>Streptophyta</taxon>
        <taxon>Embryophyta</taxon>
        <taxon>Tracheophyta</taxon>
        <taxon>Spermatophyta</taxon>
        <taxon>Magnoliopsida</taxon>
        <taxon>eudicotyledons</taxon>
        <taxon>Gunneridae</taxon>
        <taxon>Pentapetalae</taxon>
        <taxon>rosids</taxon>
        <taxon>malvids</taxon>
        <taxon>Brassicales</taxon>
        <taxon>Brassicaceae</taxon>
        <taxon>Brassiceae</taxon>
        <taxon>Brassica</taxon>
    </lineage>
</organism>
<dbReference type="EnsemblPlants" id="Bo1g134780.1">
    <property type="protein sequence ID" value="Bo1g134780.1"/>
    <property type="gene ID" value="Bo1g134780"/>
</dbReference>
<protein>
    <submittedName>
        <fullName evidence="2">Uncharacterized protein</fullName>
    </submittedName>
</protein>
<dbReference type="Gramene" id="Bo1g134780.1">
    <property type="protein sequence ID" value="Bo1g134780.1"/>
    <property type="gene ID" value="Bo1g134780"/>
</dbReference>
<dbReference type="PANTHER" id="PTHR33193">
    <property type="entry name" value="DOMAIN PROTEIN, PUTATIVE (DUF3511)-RELATED"/>
    <property type="match status" value="1"/>
</dbReference>
<dbReference type="STRING" id="109376.A0A0D3ADT9"/>
<reference evidence="2" key="2">
    <citation type="submission" date="2015-03" db="UniProtKB">
        <authorList>
            <consortium name="EnsemblPlants"/>
        </authorList>
    </citation>
    <scope>IDENTIFICATION</scope>
</reference>
<dbReference type="Pfam" id="PF12023">
    <property type="entry name" value="DUF3511"/>
    <property type="match status" value="1"/>
</dbReference>
<evidence type="ECO:0000313" key="2">
    <source>
        <dbReference type="EnsemblPlants" id="Bo1g134780.1"/>
    </source>
</evidence>
<reference evidence="2 3" key="1">
    <citation type="journal article" date="2014" name="Genome Biol.">
        <title>Transcriptome and methylome profiling reveals relics of genome dominance in the mesopolyploid Brassica oleracea.</title>
        <authorList>
            <person name="Parkin I.A."/>
            <person name="Koh C."/>
            <person name="Tang H."/>
            <person name="Robinson S.J."/>
            <person name="Kagale S."/>
            <person name="Clarke W.E."/>
            <person name="Town C.D."/>
            <person name="Nixon J."/>
            <person name="Krishnakumar V."/>
            <person name="Bidwell S.L."/>
            <person name="Denoeud F."/>
            <person name="Belcram H."/>
            <person name="Links M.G."/>
            <person name="Just J."/>
            <person name="Clarke C."/>
            <person name="Bender T."/>
            <person name="Huebert T."/>
            <person name="Mason A.S."/>
            <person name="Pires J.C."/>
            <person name="Barker G."/>
            <person name="Moore J."/>
            <person name="Walley P.G."/>
            <person name="Manoli S."/>
            <person name="Batley J."/>
            <person name="Edwards D."/>
            <person name="Nelson M.N."/>
            <person name="Wang X."/>
            <person name="Paterson A.H."/>
            <person name="King G."/>
            <person name="Bancroft I."/>
            <person name="Chalhoub B."/>
            <person name="Sharpe A.G."/>
        </authorList>
    </citation>
    <scope>NUCLEOTIDE SEQUENCE</scope>
    <source>
        <strain evidence="2 3">cv. TO1000</strain>
    </source>
</reference>
<dbReference type="HOGENOM" id="CLU_786084_0_0_1"/>
<accession>A0A0D3ADT9</accession>
<sequence length="353" mass="38832">MEPTAATAAAAAYGNRFRDAAAVKGYIEDSAADQTNDYQMKIKKSKSVPNGDGAASRSWSFSDPESRRKRRVAGYKVYSVKQKMKGSIRKSFKWNKMRFIKGHNGISNPQKNICMEVVGFWVLRQIDFQVLDLLQIFSWLVKSDGVCPFGCCCEVRCGFAVVRPVMRSSTAMSLGPRFAGGDGSRVQVRLVWVRLVEVPAVVYGFWSLPVVLLHLVSPRHGYILVALSGSIDFLLGVVSPCVFRLFLCSLTPDGGLGGFWSCSDGEIDPFSAVRLTLEVVAMRVEWVSAVPSGMAVSTLLSFGCLALKPTKKNANLARSPITSYFRRRLGDSGIRKVKPTSPGLTSIEENCYR</sequence>
<keyword evidence="3" id="KW-1185">Reference proteome</keyword>
<evidence type="ECO:0000313" key="3">
    <source>
        <dbReference type="Proteomes" id="UP000032141"/>
    </source>
</evidence>
<name>A0A0D3ADT9_BRAOL</name>